<dbReference type="PANTHER" id="PTHR45138:SF9">
    <property type="entry name" value="DIGUANYLATE CYCLASE DGCM-RELATED"/>
    <property type="match status" value="1"/>
</dbReference>
<keyword evidence="5" id="KW-0472">Membrane</keyword>
<protein>
    <recommendedName>
        <fullName evidence="2">diguanylate cyclase</fullName>
        <ecNumber evidence="2">2.7.7.65</ecNumber>
    </recommendedName>
</protein>
<dbReference type="NCBIfam" id="TIGR00254">
    <property type="entry name" value="GGDEF"/>
    <property type="match status" value="1"/>
</dbReference>
<comment type="catalytic activity">
    <reaction evidence="3">
        <text>2 GTP = 3',3'-c-di-GMP + 2 diphosphate</text>
        <dbReference type="Rhea" id="RHEA:24898"/>
        <dbReference type="ChEBI" id="CHEBI:33019"/>
        <dbReference type="ChEBI" id="CHEBI:37565"/>
        <dbReference type="ChEBI" id="CHEBI:58805"/>
        <dbReference type="EC" id="2.7.7.65"/>
    </reaction>
</comment>
<keyword evidence="8" id="KW-1185">Reference proteome</keyword>
<dbReference type="OrthoDB" id="9812260at2"/>
<dbReference type="InterPro" id="IPR050469">
    <property type="entry name" value="Diguanylate_Cyclase"/>
</dbReference>
<evidence type="ECO:0000256" key="3">
    <source>
        <dbReference type="ARBA" id="ARBA00034247"/>
    </source>
</evidence>
<proteinExistence type="predicted"/>
<evidence type="ECO:0000256" key="2">
    <source>
        <dbReference type="ARBA" id="ARBA00012528"/>
    </source>
</evidence>
<feature type="compositionally biased region" description="Polar residues" evidence="4">
    <location>
        <begin position="1"/>
        <end position="12"/>
    </location>
</feature>
<dbReference type="EC" id="2.7.7.65" evidence="2"/>
<reference evidence="7 8" key="1">
    <citation type="submission" date="2015-05" db="EMBL/GenBank/DDBJ databases">
        <title>Complete genome sequence of a sulfur-oxidizing gammaproteobacterium strain HA5.</title>
        <authorList>
            <person name="Miura A."/>
            <person name="Kojima H."/>
            <person name="Fukui M."/>
        </authorList>
    </citation>
    <scope>NUCLEOTIDE SEQUENCE [LARGE SCALE GENOMIC DNA]</scope>
    <source>
        <strain evidence="7 8">HA5</strain>
    </source>
</reference>
<feature type="domain" description="GGDEF" evidence="6">
    <location>
        <begin position="244"/>
        <end position="375"/>
    </location>
</feature>
<feature type="transmembrane region" description="Helical" evidence="5">
    <location>
        <begin position="73"/>
        <end position="95"/>
    </location>
</feature>
<keyword evidence="5" id="KW-1133">Transmembrane helix</keyword>
<evidence type="ECO:0000313" key="8">
    <source>
        <dbReference type="Proteomes" id="UP000243180"/>
    </source>
</evidence>
<evidence type="ECO:0000259" key="6">
    <source>
        <dbReference type="PROSITE" id="PS50887"/>
    </source>
</evidence>
<dbReference type="RefSeq" id="WP_148664960.1">
    <property type="nucleotide sequence ID" value="NZ_AP014879.1"/>
</dbReference>
<dbReference type="GO" id="GO:0052621">
    <property type="term" value="F:diguanylate cyclase activity"/>
    <property type="evidence" value="ECO:0007669"/>
    <property type="project" value="UniProtKB-EC"/>
</dbReference>
<dbReference type="FunFam" id="3.30.70.270:FF:000001">
    <property type="entry name" value="Diguanylate cyclase domain protein"/>
    <property type="match status" value="1"/>
</dbReference>
<dbReference type="SUPFAM" id="SSF55073">
    <property type="entry name" value="Nucleotide cyclase"/>
    <property type="match status" value="1"/>
</dbReference>
<dbReference type="AlphaFoldDB" id="A0A1B4XDT5"/>
<sequence>MSASPNTAGEQTADSRRRRKTDWQQDTKHRATLDAMRVPPWEEQRTQYLTRLLFWVLGLAYFNLGGAAQTSAWVSLAVFNAVFLFYGVEIAWFMRHAARRLDVRWRWHVTMWVDLLAASFAILADPAAISPGFLVYLMVILGNGMRYGLRLFAEAVAGSLLCALLIIGLRLFDYLDAISVSAAFFLLFFVIIVLYSYSLTANIEKGRRRTEDERDRDHLTGLLNRRALYERAERLFRDPATGSEPLVVLFADLDRFKAVNDNHGHHVGDRVLADIGRLFAGSVRDTDLVARYGGDEFLLILRDMDLAEAGVLAERLQKTLADWSRRENVDLSLSVGLGQYPDHGADLKAVIERVDQAMYRSKLVRGGGGILQVGQVVPAVAAP</sequence>
<dbReference type="InterPro" id="IPR000160">
    <property type="entry name" value="GGDEF_dom"/>
</dbReference>
<evidence type="ECO:0000256" key="5">
    <source>
        <dbReference type="SAM" id="Phobius"/>
    </source>
</evidence>
<feature type="transmembrane region" description="Helical" evidence="5">
    <location>
        <begin position="178"/>
        <end position="199"/>
    </location>
</feature>
<dbReference type="InterPro" id="IPR029787">
    <property type="entry name" value="Nucleotide_cyclase"/>
</dbReference>
<dbReference type="Pfam" id="PF00990">
    <property type="entry name" value="GGDEF"/>
    <property type="match status" value="1"/>
</dbReference>
<feature type="transmembrane region" description="Helical" evidence="5">
    <location>
        <begin position="151"/>
        <end position="172"/>
    </location>
</feature>
<dbReference type="PANTHER" id="PTHR45138">
    <property type="entry name" value="REGULATORY COMPONENTS OF SENSORY TRANSDUCTION SYSTEM"/>
    <property type="match status" value="1"/>
</dbReference>
<evidence type="ECO:0000256" key="4">
    <source>
        <dbReference type="SAM" id="MobiDB-lite"/>
    </source>
</evidence>
<feature type="transmembrane region" description="Helical" evidence="5">
    <location>
        <begin position="48"/>
        <end position="66"/>
    </location>
</feature>
<dbReference type="PROSITE" id="PS50887">
    <property type="entry name" value="GGDEF"/>
    <property type="match status" value="1"/>
</dbReference>
<dbReference type="InterPro" id="IPR043128">
    <property type="entry name" value="Rev_trsase/Diguanyl_cyclase"/>
</dbReference>
<dbReference type="CDD" id="cd01949">
    <property type="entry name" value="GGDEF"/>
    <property type="match status" value="1"/>
</dbReference>
<dbReference type="KEGG" id="slim:SCL_0647"/>
<evidence type="ECO:0000256" key="1">
    <source>
        <dbReference type="ARBA" id="ARBA00001946"/>
    </source>
</evidence>
<organism evidence="7 8">
    <name type="scientific">Sulfuricaulis limicola</name>
    <dbReference type="NCBI Taxonomy" id="1620215"/>
    <lineage>
        <taxon>Bacteria</taxon>
        <taxon>Pseudomonadati</taxon>
        <taxon>Pseudomonadota</taxon>
        <taxon>Gammaproteobacteria</taxon>
        <taxon>Acidiferrobacterales</taxon>
        <taxon>Acidiferrobacteraceae</taxon>
        <taxon>Sulfuricaulis</taxon>
    </lineage>
</organism>
<dbReference type="SMART" id="SM00267">
    <property type="entry name" value="GGDEF"/>
    <property type="match status" value="1"/>
</dbReference>
<dbReference type="EMBL" id="AP014879">
    <property type="protein sequence ID" value="BAV32969.1"/>
    <property type="molecule type" value="Genomic_DNA"/>
</dbReference>
<feature type="region of interest" description="Disordered" evidence="4">
    <location>
        <begin position="1"/>
        <end position="28"/>
    </location>
</feature>
<dbReference type="Gene3D" id="3.30.70.270">
    <property type="match status" value="1"/>
</dbReference>
<gene>
    <name evidence="7" type="ORF">SCL_0647</name>
</gene>
<comment type="cofactor">
    <cofactor evidence="1">
        <name>Mg(2+)</name>
        <dbReference type="ChEBI" id="CHEBI:18420"/>
    </cofactor>
</comment>
<evidence type="ECO:0000313" key="7">
    <source>
        <dbReference type="EMBL" id="BAV32969.1"/>
    </source>
</evidence>
<accession>A0A1B4XDT5</accession>
<dbReference type="Proteomes" id="UP000243180">
    <property type="component" value="Chromosome"/>
</dbReference>
<name>A0A1B4XDT5_9GAMM</name>
<feature type="transmembrane region" description="Helical" evidence="5">
    <location>
        <begin position="115"/>
        <end position="139"/>
    </location>
</feature>
<keyword evidence="5" id="KW-0812">Transmembrane</keyword>
<dbReference type="InParanoid" id="A0A1B4XDT5"/>